<evidence type="ECO:0000313" key="7">
    <source>
        <dbReference type="Proteomes" id="UP000494105"/>
    </source>
</evidence>
<feature type="domain" description="Thioredoxin" evidence="5">
    <location>
        <begin position="131"/>
        <end position="271"/>
    </location>
</feature>
<dbReference type="PANTHER" id="PTHR42852">
    <property type="entry name" value="THIOL:DISULFIDE INTERCHANGE PROTEIN DSBE"/>
    <property type="match status" value="1"/>
</dbReference>
<keyword evidence="2" id="KW-0201">Cytochrome c-type biogenesis</keyword>
<comment type="subcellular location">
    <subcellularLocation>
        <location evidence="1">Cell envelope</location>
    </subcellularLocation>
</comment>
<dbReference type="GO" id="GO:0015036">
    <property type="term" value="F:disulfide oxidoreductase activity"/>
    <property type="evidence" value="ECO:0007669"/>
    <property type="project" value="UniProtKB-ARBA"/>
</dbReference>
<dbReference type="InterPro" id="IPR017937">
    <property type="entry name" value="Thioredoxin_CS"/>
</dbReference>
<evidence type="ECO:0000256" key="1">
    <source>
        <dbReference type="ARBA" id="ARBA00004196"/>
    </source>
</evidence>
<organism evidence="6 7">
    <name type="scientific">Achromobacter piechaudii</name>
    <dbReference type="NCBI Taxonomy" id="72556"/>
    <lineage>
        <taxon>Bacteria</taxon>
        <taxon>Pseudomonadati</taxon>
        <taxon>Pseudomonadota</taxon>
        <taxon>Betaproteobacteria</taxon>
        <taxon>Burkholderiales</taxon>
        <taxon>Alcaligenaceae</taxon>
        <taxon>Achromobacter</taxon>
    </lineage>
</organism>
<dbReference type="PROSITE" id="PS51352">
    <property type="entry name" value="THIOREDOXIN_2"/>
    <property type="match status" value="1"/>
</dbReference>
<dbReference type="SUPFAM" id="SSF52833">
    <property type="entry name" value="Thioredoxin-like"/>
    <property type="match status" value="1"/>
</dbReference>
<keyword evidence="4" id="KW-1133">Transmembrane helix</keyword>
<keyword evidence="3" id="KW-0676">Redox-active center</keyword>
<evidence type="ECO:0000313" key="6">
    <source>
        <dbReference type="EMBL" id="CAB3865136.1"/>
    </source>
</evidence>
<dbReference type="GO" id="GO:0030313">
    <property type="term" value="C:cell envelope"/>
    <property type="evidence" value="ECO:0007669"/>
    <property type="project" value="UniProtKB-SubCell"/>
</dbReference>
<dbReference type="InterPro" id="IPR013740">
    <property type="entry name" value="Redoxin"/>
</dbReference>
<reference evidence="6 7" key="1">
    <citation type="submission" date="2020-04" db="EMBL/GenBank/DDBJ databases">
        <authorList>
            <person name="De Canck E."/>
        </authorList>
    </citation>
    <scope>NUCLEOTIDE SEQUENCE [LARGE SCALE GENOMIC DNA]</scope>
    <source>
        <strain evidence="6 7">LMG 1861</strain>
    </source>
</reference>
<feature type="transmembrane region" description="Helical" evidence="4">
    <location>
        <begin position="16"/>
        <end position="34"/>
    </location>
</feature>
<dbReference type="RefSeq" id="WP_175128520.1">
    <property type="nucleotide sequence ID" value="NZ_CADILD010000002.1"/>
</dbReference>
<dbReference type="InterPro" id="IPR013766">
    <property type="entry name" value="Thioredoxin_domain"/>
</dbReference>
<dbReference type="InterPro" id="IPR036249">
    <property type="entry name" value="Thioredoxin-like_sf"/>
</dbReference>
<dbReference type="EMBL" id="CADILD010000002">
    <property type="protein sequence ID" value="CAB3865136.1"/>
    <property type="molecule type" value="Genomic_DNA"/>
</dbReference>
<gene>
    <name evidence="6" type="primary">resA_4</name>
    <name evidence="6" type="ORF">LMG1861_02466</name>
</gene>
<evidence type="ECO:0000259" key="5">
    <source>
        <dbReference type="PROSITE" id="PS51352"/>
    </source>
</evidence>
<dbReference type="CDD" id="cd02966">
    <property type="entry name" value="TlpA_like_family"/>
    <property type="match status" value="1"/>
</dbReference>
<evidence type="ECO:0000256" key="4">
    <source>
        <dbReference type="SAM" id="Phobius"/>
    </source>
</evidence>
<sequence>MTGAFRIGPLVFPSELLVLIAAGVVGLIAARLLGRQEGDAARLGTVLWRALIIGLVAARLSFVWRYRDSYLPDPIKILDLRDGGWNGLFGLAAVWLYAMVALLRRHAPRAALLGALLLASATWLGFGRWVTPSERPVPELASLSVHDMNGAATELSDFRGKPMVINLWASWCPPCRREMPAFAGAQAANPDIHFVFLNQGEAKATVSQFLKEHAPDLHNVLIDPASEASRQFSNRGLPATLFLDAEGRLIDLRVGELSSATLEQRLEAIRAPGQAETKAAHGAE</sequence>
<proteinExistence type="predicted"/>
<dbReference type="Proteomes" id="UP000494105">
    <property type="component" value="Unassembled WGS sequence"/>
</dbReference>
<dbReference type="Gene3D" id="3.40.30.10">
    <property type="entry name" value="Glutaredoxin"/>
    <property type="match status" value="1"/>
</dbReference>
<protein>
    <submittedName>
        <fullName evidence="6">Thiol-disulfide oxidoreductase ResA</fullName>
    </submittedName>
</protein>
<feature type="transmembrane region" description="Helical" evidence="4">
    <location>
        <begin position="84"/>
        <end position="103"/>
    </location>
</feature>
<keyword evidence="4" id="KW-0812">Transmembrane</keyword>
<dbReference type="GO" id="GO:0017004">
    <property type="term" value="P:cytochrome complex assembly"/>
    <property type="evidence" value="ECO:0007669"/>
    <property type="project" value="UniProtKB-KW"/>
</dbReference>
<dbReference type="PANTHER" id="PTHR42852:SF13">
    <property type="entry name" value="PROTEIN DIPZ"/>
    <property type="match status" value="1"/>
</dbReference>
<feature type="transmembrane region" description="Helical" evidence="4">
    <location>
        <begin position="110"/>
        <end position="130"/>
    </location>
</feature>
<keyword evidence="4" id="KW-0472">Membrane</keyword>
<accession>A0A6S7CW64</accession>
<feature type="transmembrane region" description="Helical" evidence="4">
    <location>
        <begin position="46"/>
        <end position="64"/>
    </location>
</feature>
<name>A0A6S7CW64_9BURK</name>
<dbReference type="PROSITE" id="PS00194">
    <property type="entry name" value="THIOREDOXIN_1"/>
    <property type="match status" value="1"/>
</dbReference>
<dbReference type="InterPro" id="IPR050553">
    <property type="entry name" value="Thioredoxin_ResA/DsbE_sf"/>
</dbReference>
<dbReference type="AlphaFoldDB" id="A0A6S7CW64"/>
<evidence type="ECO:0000256" key="3">
    <source>
        <dbReference type="ARBA" id="ARBA00023284"/>
    </source>
</evidence>
<dbReference type="Pfam" id="PF08534">
    <property type="entry name" value="Redoxin"/>
    <property type="match status" value="1"/>
</dbReference>
<evidence type="ECO:0000256" key="2">
    <source>
        <dbReference type="ARBA" id="ARBA00022748"/>
    </source>
</evidence>